<dbReference type="EMBL" id="JAKJXP020000037">
    <property type="protein sequence ID" value="KAK7752496.1"/>
    <property type="molecule type" value="Genomic_DNA"/>
</dbReference>
<organism evidence="1 2">
    <name type="scientific">Diatrype stigma</name>
    <dbReference type="NCBI Taxonomy" id="117547"/>
    <lineage>
        <taxon>Eukaryota</taxon>
        <taxon>Fungi</taxon>
        <taxon>Dikarya</taxon>
        <taxon>Ascomycota</taxon>
        <taxon>Pezizomycotina</taxon>
        <taxon>Sordariomycetes</taxon>
        <taxon>Xylariomycetidae</taxon>
        <taxon>Xylariales</taxon>
        <taxon>Diatrypaceae</taxon>
        <taxon>Diatrype</taxon>
    </lineage>
</organism>
<comment type="caution">
    <text evidence="1">The sequence shown here is derived from an EMBL/GenBank/DDBJ whole genome shotgun (WGS) entry which is preliminary data.</text>
</comment>
<protein>
    <submittedName>
        <fullName evidence="1">Uncharacterized protein</fullName>
    </submittedName>
</protein>
<dbReference type="Proteomes" id="UP001320420">
    <property type="component" value="Unassembled WGS sequence"/>
</dbReference>
<dbReference type="AlphaFoldDB" id="A0AAN9YPN4"/>
<proteinExistence type="predicted"/>
<keyword evidence="2" id="KW-1185">Reference proteome</keyword>
<name>A0AAN9YPN4_9PEZI</name>
<sequence length="239" mass="26832">MAEATGVQMSDYPVTGATAEHHHEVDAPNSPPPKAGLKKYYMEYTTSRLNARLRLGSMTGPVEYYLQTKITLKAPQILLRRGDNKKAPVVAFCKLQNLSRHGLLGRGDWEHQPPEELVWEELHRDKNVLRRSDYQFGTAEGSPSGTRAEFSWRKDREKINRSVFDCVNEQGNIVARMLSGGAFNFNRAGDIDVAEGLSQGLEEFLVVSAAAIWAYEALAYQSLLQGFEKEEKEKGKKTN</sequence>
<evidence type="ECO:0000313" key="1">
    <source>
        <dbReference type="EMBL" id="KAK7752496.1"/>
    </source>
</evidence>
<accession>A0AAN9YPN4</accession>
<evidence type="ECO:0000313" key="2">
    <source>
        <dbReference type="Proteomes" id="UP001320420"/>
    </source>
</evidence>
<gene>
    <name evidence="1" type="ORF">SLS62_005464</name>
</gene>
<reference evidence="1 2" key="1">
    <citation type="submission" date="2024-02" db="EMBL/GenBank/DDBJ databases">
        <title>De novo assembly and annotation of 12 fungi associated with fruit tree decline syndrome in Ontario, Canada.</title>
        <authorList>
            <person name="Sulman M."/>
            <person name="Ellouze W."/>
            <person name="Ilyukhin E."/>
        </authorList>
    </citation>
    <scope>NUCLEOTIDE SEQUENCE [LARGE SCALE GENOMIC DNA]</scope>
    <source>
        <strain evidence="1 2">M11/M66-122</strain>
    </source>
</reference>